<dbReference type="Proteomes" id="UP000239735">
    <property type="component" value="Unassembled WGS sequence"/>
</dbReference>
<name>A0A2N9LVN0_9BACT</name>
<feature type="transmembrane region" description="Helical" evidence="1">
    <location>
        <begin position="89"/>
        <end position="108"/>
    </location>
</feature>
<feature type="transmembrane region" description="Helical" evidence="1">
    <location>
        <begin position="21"/>
        <end position="42"/>
    </location>
</feature>
<dbReference type="OrthoDB" id="9856110at2"/>
<evidence type="ECO:0000313" key="2">
    <source>
        <dbReference type="EMBL" id="SPE27286.1"/>
    </source>
</evidence>
<protein>
    <submittedName>
        <fullName evidence="2">Uncharacterized protein</fullName>
    </submittedName>
</protein>
<accession>A0A2N9LVN0</accession>
<dbReference type="EMBL" id="OKRB01000118">
    <property type="protein sequence ID" value="SPE27286.1"/>
    <property type="molecule type" value="Genomic_DNA"/>
</dbReference>
<feature type="transmembrane region" description="Helical" evidence="1">
    <location>
        <begin position="48"/>
        <end position="69"/>
    </location>
</feature>
<evidence type="ECO:0000313" key="3">
    <source>
        <dbReference type="Proteomes" id="UP000239735"/>
    </source>
</evidence>
<sequence>MSDVSATSSLNDLFLRLRSSLAWVAAQFWATLLLILAGVAWTRLPDKHAWQVGLTLLLPILLIVVLLFVQAKTMRNLLSHVKGRTPLVIGTLMLLVWAAVVWLAWWALNWCDDQIPSWAGYLNSRASAHARATVFTYGHIQTWLTLLEWILRWIVIPAKVIPYAIASAQWGWRLPWRRLFGLLLNWRWWLAVVVASLIAVTLPIHFFSGIPHGTVAHQVWAVIFKFAGAYLQAVVCWVLLVAWAAVLFERGSTAAKEPGDDLLVLAPVHSGPLGEDSVRLPLSERSSDAGGNA</sequence>
<proteinExistence type="predicted"/>
<evidence type="ECO:0000256" key="1">
    <source>
        <dbReference type="SAM" id="Phobius"/>
    </source>
</evidence>
<dbReference type="AlphaFoldDB" id="A0A2N9LVN0"/>
<reference evidence="3" key="1">
    <citation type="submission" date="2018-02" db="EMBL/GenBank/DDBJ databases">
        <authorList>
            <person name="Hausmann B."/>
        </authorList>
    </citation>
    <scope>NUCLEOTIDE SEQUENCE [LARGE SCALE GENOMIC DNA]</scope>
    <source>
        <strain evidence="3">Peat soil MAG SbA5</strain>
    </source>
</reference>
<keyword evidence="1" id="KW-1133">Transmembrane helix</keyword>
<keyword evidence="1" id="KW-0472">Membrane</keyword>
<feature type="transmembrane region" description="Helical" evidence="1">
    <location>
        <begin position="150"/>
        <end position="168"/>
    </location>
</feature>
<gene>
    <name evidence="2" type="ORF">SBA5_590010</name>
</gene>
<feature type="transmembrane region" description="Helical" evidence="1">
    <location>
        <begin position="227"/>
        <end position="248"/>
    </location>
</feature>
<organism evidence="2 3">
    <name type="scientific">Candidatus Sulfuritelmatomonas gaucii</name>
    <dbReference type="NCBI Taxonomy" id="2043161"/>
    <lineage>
        <taxon>Bacteria</taxon>
        <taxon>Pseudomonadati</taxon>
        <taxon>Acidobacteriota</taxon>
        <taxon>Terriglobia</taxon>
        <taxon>Terriglobales</taxon>
        <taxon>Acidobacteriaceae</taxon>
        <taxon>Candidatus Sulfuritelmatomonas</taxon>
    </lineage>
</organism>
<keyword evidence="1" id="KW-0812">Transmembrane</keyword>
<feature type="transmembrane region" description="Helical" evidence="1">
    <location>
        <begin position="188"/>
        <end position="207"/>
    </location>
</feature>